<dbReference type="Pfam" id="PF03266">
    <property type="entry name" value="NTPase_1"/>
    <property type="match status" value="1"/>
</dbReference>
<evidence type="ECO:0000313" key="4">
    <source>
        <dbReference type="EMBL" id="GFI41596.1"/>
    </source>
</evidence>
<keyword evidence="2" id="KW-0378">Hydrolase</keyword>
<keyword evidence="6" id="KW-1185">Reference proteome</keyword>
<proteinExistence type="predicted"/>
<protein>
    <submittedName>
        <fullName evidence="5">Nucleoside-triphosphatase</fullName>
    </submittedName>
</protein>
<dbReference type="InterPro" id="IPR027417">
    <property type="entry name" value="P-loop_NTPase"/>
</dbReference>
<keyword evidence="3" id="KW-0067">ATP-binding</keyword>
<reference evidence="6" key="2">
    <citation type="submission" date="2016-10" db="EMBL/GenBank/DDBJ databases">
        <authorList>
            <person name="Varghese N."/>
            <person name="Submissions S."/>
        </authorList>
    </citation>
    <scope>NUCLEOTIDE SEQUENCE [LARGE SCALE GENOMIC DNA]</scope>
    <source>
        <strain evidence="6">DSM 1551</strain>
    </source>
</reference>
<dbReference type="GO" id="GO:0017111">
    <property type="term" value="F:ribonucleoside triphosphate phosphatase activity"/>
    <property type="evidence" value="ECO:0007669"/>
    <property type="project" value="InterPro"/>
</dbReference>
<dbReference type="GeneID" id="78288716"/>
<dbReference type="GO" id="GO:0005524">
    <property type="term" value="F:ATP binding"/>
    <property type="evidence" value="ECO:0007669"/>
    <property type="project" value="UniProtKB-KW"/>
</dbReference>
<sequence>MIKKNILITGSKNTGKSTLVQKILQQFSASYAGFQTIPFEIFEAGPTYLMRDLITKKQTPISKCVGKRIVGIPITFSTFGKRCLENSITSKHLFVVMDELGRFERTSYDFIDMVNKVLSSEKIVIAVLKAESIDYLSLIKDRPDCYLYNLDDSLFDEVYQDIISKLNIILQREEKK</sequence>
<dbReference type="SUPFAM" id="SSF52540">
    <property type="entry name" value="P-loop containing nucleoside triphosphate hydrolases"/>
    <property type="match status" value="1"/>
</dbReference>
<reference evidence="4 7" key="3">
    <citation type="journal article" date="2020" name="Microbiome">
        <title>Single-cell genomics of uncultured bacteria reveals dietary fiber responders in the mouse gut microbiota.</title>
        <authorList>
            <person name="Chijiiwa R."/>
            <person name="Hosokawa M."/>
            <person name="Kogawa M."/>
            <person name="Nishikawa Y."/>
            <person name="Ide K."/>
            <person name="Sakanashi C."/>
            <person name="Takahashi K."/>
            <person name="Takeyama H."/>
        </authorList>
    </citation>
    <scope>NUCLEOTIDE SEQUENCE [LARGE SCALE GENOMIC DNA]</scope>
    <source>
        <strain evidence="4">IMSAGC_017</strain>
    </source>
</reference>
<dbReference type="Proteomes" id="UP000198558">
    <property type="component" value="Unassembled WGS sequence"/>
</dbReference>
<dbReference type="EMBL" id="BLMI01000196">
    <property type="protein sequence ID" value="GFI41596.1"/>
    <property type="molecule type" value="Genomic_DNA"/>
</dbReference>
<evidence type="ECO:0000256" key="1">
    <source>
        <dbReference type="ARBA" id="ARBA00022741"/>
    </source>
</evidence>
<dbReference type="OrthoDB" id="9786803at2"/>
<dbReference type="RefSeq" id="WP_092354475.1">
    <property type="nucleotide sequence ID" value="NZ_BLMI01000196.1"/>
</dbReference>
<evidence type="ECO:0000313" key="6">
    <source>
        <dbReference type="Proteomes" id="UP000198558"/>
    </source>
</evidence>
<dbReference type="Gene3D" id="3.40.50.300">
    <property type="entry name" value="P-loop containing nucleotide triphosphate hydrolases"/>
    <property type="match status" value="1"/>
</dbReference>
<reference evidence="5" key="1">
    <citation type="submission" date="2016-10" db="EMBL/GenBank/DDBJ databases">
        <authorList>
            <person name="de Groot N.N."/>
        </authorList>
    </citation>
    <scope>NUCLEOTIDE SEQUENCE [LARGE SCALE GENOMIC DNA]</scope>
    <source>
        <strain evidence="5">DSM 1551</strain>
    </source>
</reference>
<name>A0A1I0FQL0_9FIRM</name>
<dbReference type="InterPro" id="IPR004948">
    <property type="entry name" value="Nuc-triphosphatase_THEP1"/>
</dbReference>
<accession>A0A1I0FQL0</accession>
<keyword evidence="1" id="KW-0547">Nucleotide-binding</keyword>
<dbReference type="EMBL" id="FOIN01000021">
    <property type="protein sequence ID" value="SET60454.1"/>
    <property type="molecule type" value="Genomic_DNA"/>
</dbReference>
<gene>
    <name evidence="4" type="ORF">IMSAGC017_01641</name>
    <name evidence="5" type="ORF">SAMN04489758_12133</name>
</gene>
<evidence type="ECO:0000256" key="2">
    <source>
        <dbReference type="ARBA" id="ARBA00022801"/>
    </source>
</evidence>
<dbReference type="PANTHER" id="PTHR43146">
    <property type="entry name" value="CANCER-RELATED NUCLEOSIDE-TRIPHOSPHATASE"/>
    <property type="match status" value="1"/>
</dbReference>
<dbReference type="PANTHER" id="PTHR43146:SF1">
    <property type="entry name" value="CANCER-RELATED NUCLEOSIDE-TRIPHOSPHATASE"/>
    <property type="match status" value="1"/>
</dbReference>
<dbReference type="Proteomes" id="UP000490821">
    <property type="component" value="Unassembled WGS sequence"/>
</dbReference>
<organism evidence="5 6">
    <name type="scientific">Thomasclavelia cocleata</name>
    <dbReference type="NCBI Taxonomy" id="69824"/>
    <lineage>
        <taxon>Bacteria</taxon>
        <taxon>Bacillati</taxon>
        <taxon>Bacillota</taxon>
        <taxon>Erysipelotrichia</taxon>
        <taxon>Erysipelotrichales</taxon>
        <taxon>Coprobacillaceae</taxon>
        <taxon>Thomasclavelia</taxon>
    </lineage>
</organism>
<evidence type="ECO:0000313" key="5">
    <source>
        <dbReference type="EMBL" id="SET60454.1"/>
    </source>
</evidence>
<dbReference type="AlphaFoldDB" id="A0A1I0FQL0"/>
<evidence type="ECO:0000256" key="3">
    <source>
        <dbReference type="ARBA" id="ARBA00022840"/>
    </source>
</evidence>
<evidence type="ECO:0000313" key="7">
    <source>
        <dbReference type="Proteomes" id="UP000490821"/>
    </source>
</evidence>